<protein>
    <submittedName>
        <fullName evidence="2">DUF167 domain-containing protein</fullName>
    </submittedName>
</protein>
<dbReference type="EMBL" id="CP064760">
    <property type="protein sequence ID" value="QPE05387.1"/>
    <property type="molecule type" value="Genomic_DNA"/>
</dbReference>
<evidence type="ECO:0000313" key="3">
    <source>
        <dbReference type="Proteomes" id="UP000594480"/>
    </source>
</evidence>
<dbReference type="SUPFAM" id="SSF69786">
    <property type="entry name" value="YggU-like"/>
    <property type="match status" value="1"/>
</dbReference>
<dbReference type="SMART" id="SM01152">
    <property type="entry name" value="DUF167"/>
    <property type="match status" value="1"/>
</dbReference>
<keyword evidence="3" id="KW-1185">Reference proteome</keyword>
<reference evidence="2 3" key="1">
    <citation type="submission" date="2020-11" db="EMBL/GenBank/DDBJ databases">
        <title>Amino acid is mineralized and recycled by bacteria in oceanic microbiome.</title>
        <authorList>
            <person name="Zheng L.Y."/>
        </authorList>
    </citation>
    <scope>NUCLEOTIDE SEQUENCE [LARGE SCALE GENOMIC DNA]</scope>
    <source>
        <strain evidence="2 3">A32-1</strain>
    </source>
</reference>
<dbReference type="PANTHER" id="PTHR13420:SF7">
    <property type="entry name" value="UPF0235 PROTEIN C15ORF40"/>
    <property type="match status" value="1"/>
</dbReference>
<dbReference type="GO" id="GO:0005737">
    <property type="term" value="C:cytoplasm"/>
    <property type="evidence" value="ECO:0007669"/>
    <property type="project" value="TreeGrafter"/>
</dbReference>
<dbReference type="InterPro" id="IPR003746">
    <property type="entry name" value="DUF167"/>
</dbReference>
<dbReference type="PANTHER" id="PTHR13420">
    <property type="entry name" value="UPF0235 PROTEIN C15ORF40"/>
    <property type="match status" value="1"/>
</dbReference>
<dbReference type="NCBIfam" id="TIGR00251">
    <property type="entry name" value="DUF167 family protein"/>
    <property type="match status" value="1"/>
</dbReference>
<dbReference type="Proteomes" id="UP000594480">
    <property type="component" value="Chromosome"/>
</dbReference>
<proteinExistence type="inferred from homology"/>
<evidence type="ECO:0000313" key="2">
    <source>
        <dbReference type="EMBL" id="QPE05387.1"/>
    </source>
</evidence>
<sequence length="73" mass="7930">MRITVRVKPGSRRGPLVETVGTDLVVYLREPGREGAANAALPRVLAEHFGTSPSRVSIVRGHSARIKQVEVDI</sequence>
<dbReference type="AlphaFoldDB" id="A0A7S8RIG9"/>
<dbReference type="Pfam" id="PF02594">
    <property type="entry name" value="DUF167"/>
    <property type="match status" value="1"/>
</dbReference>
<dbReference type="RefSeq" id="WP_195693404.1">
    <property type="nucleotide sequence ID" value="NZ_CP064760.1"/>
</dbReference>
<dbReference type="KEGG" id="msf:IT882_04840"/>
<gene>
    <name evidence="2" type="ORF">IT882_04840</name>
</gene>
<name>A0A7S8RIG9_9MICO</name>
<dbReference type="Gene3D" id="3.30.1200.10">
    <property type="entry name" value="YggU-like"/>
    <property type="match status" value="1"/>
</dbReference>
<dbReference type="InterPro" id="IPR036591">
    <property type="entry name" value="YggU-like_sf"/>
</dbReference>
<comment type="similarity">
    <text evidence="1">Belongs to the UPF0235 family.</text>
</comment>
<evidence type="ECO:0000256" key="1">
    <source>
        <dbReference type="ARBA" id="ARBA00010364"/>
    </source>
</evidence>
<organism evidence="2 3">
    <name type="scientific">Microbacterium schleiferi</name>
    <dbReference type="NCBI Taxonomy" id="69362"/>
    <lineage>
        <taxon>Bacteria</taxon>
        <taxon>Bacillati</taxon>
        <taxon>Actinomycetota</taxon>
        <taxon>Actinomycetes</taxon>
        <taxon>Micrococcales</taxon>
        <taxon>Microbacteriaceae</taxon>
        <taxon>Microbacterium</taxon>
    </lineage>
</organism>
<accession>A0A7S8RIG9</accession>